<feature type="domain" description="EB" evidence="1">
    <location>
        <begin position="384"/>
        <end position="428"/>
    </location>
</feature>
<dbReference type="InterPro" id="IPR006149">
    <property type="entry name" value="EB_dom"/>
</dbReference>
<keyword evidence="3" id="KW-1185">Reference proteome</keyword>
<evidence type="ECO:0000313" key="2">
    <source>
        <dbReference type="EMBL" id="KAF7403496.1"/>
    </source>
</evidence>
<dbReference type="Pfam" id="PF01683">
    <property type="entry name" value="EB"/>
    <property type="match status" value="2"/>
</dbReference>
<feature type="domain" description="EB" evidence="1">
    <location>
        <begin position="91"/>
        <end position="148"/>
    </location>
</feature>
<reference evidence="2" key="1">
    <citation type="journal article" date="2020" name="G3 (Bethesda)">
        <title>High-Quality Assemblies for Three Invasive Social Wasps from the &lt;i&gt;Vespula&lt;/i&gt; Genus.</title>
        <authorList>
            <person name="Harrop T.W.R."/>
            <person name="Guhlin J."/>
            <person name="McLaughlin G.M."/>
            <person name="Permina E."/>
            <person name="Stockwell P."/>
            <person name="Gilligan J."/>
            <person name="Le Lec M.F."/>
            <person name="Gruber M.A.M."/>
            <person name="Quinn O."/>
            <person name="Lovegrove M."/>
            <person name="Duncan E.J."/>
            <person name="Remnant E.J."/>
            <person name="Van Eeckhoven J."/>
            <person name="Graham B."/>
            <person name="Knapp R.A."/>
            <person name="Langford K.W."/>
            <person name="Kronenberg Z."/>
            <person name="Press M.O."/>
            <person name="Eacker S.M."/>
            <person name="Wilson-Rankin E.E."/>
            <person name="Purcell J."/>
            <person name="Lester P.J."/>
            <person name="Dearden P.K."/>
        </authorList>
    </citation>
    <scope>NUCLEOTIDE SEQUENCE</scope>
    <source>
        <strain evidence="2">Linc-1</strain>
    </source>
</reference>
<organism evidence="2 3">
    <name type="scientific">Vespula germanica</name>
    <name type="common">German yellow jacket</name>
    <name type="synonym">Paravespula germanica</name>
    <dbReference type="NCBI Taxonomy" id="30212"/>
    <lineage>
        <taxon>Eukaryota</taxon>
        <taxon>Metazoa</taxon>
        <taxon>Ecdysozoa</taxon>
        <taxon>Arthropoda</taxon>
        <taxon>Hexapoda</taxon>
        <taxon>Insecta</taxon>
        <taxon>Pterygota</taxon>
        <taxon>Neoptera</taxon>
        <taxon>Endopterygota</taxon>
        <taxon>Hymenoptera</taxon>
        <taxon>Apocrita</taxon>
        <taxon>Aculeata</taxon>
        <taxon>Vespoidea</taxon>
        <taxon>Vespidae</taxon>
        <taxon>Vespinae</taxon>
        <taxon>Vespula</taxon>
    </lineage>
</organism>
<name>A0A834KD23_VESGE</name>
<dbReference type="EMBL" id="JACSDZ010000005">
    <property type="protein sequence ID" value="KAF7403496.1"/>
    <property type="molecule type" value="Genomic_DNA"/>
</dbReference>
<gene>
    <name evidence="2" type="ORF">HZH68_006290</name>
</gene>
<proteinExistence type="predicted"/>
<dbReference type="AlphaFoldDB" id="A0A834KD23"/>
<protein>
    <recommendedName>
        <fullName evidence="1">EB domain-containing protein</fullName>
    </recommendedName>
</protein>
<evidence type="ECO:0000259" key="1">
    <source>
        <dbReference type="Pfam" id="PF01683"/>
    </source>
</evidence>
<comment type="caution">
    <text evidence="2">The sequence shown here is derived from an EMBL/GenBank/DDBJ whole genome shotgun (WGS) entry which is preliminary data.</text>
</comment>
<dbReference type="Proteomes" id="UP000617340">
    <property type="component" value="Unassembled WGS sequence"/>
</dbReference>
<accession>A0A834KD23</accession>
<sequence length="691" mass="77990">MHGNSFNHPLENNYVSTNNIKWSCKSDAECTANGSVCKEQQCQCLPDYVFNSDMTACLRVAKAYGDKCEETIQCSRYLFIGGQCIENACICAPGFHYLHGRCYKTVELAGKCKSNDDCYINSEFGSTVCDNGICKCRDGFYQREYRSCRKKANIDEECLADIDCKFNKDAYCVNFKCTLNQKKTSYNRTSQISFNSRYRKFADKYETITEWNNCTKDSDCKIHENAICDTSGKCICKRAYFVPSTNANKLCIPELGQPCKNDDVPIIKNSICKNDIWTCINTKVASKNNQECLKATRKYNSSCQYDEHCSIFGPDAICKNKRCLCNNERSHFVEELQFCWSNRGINERCKANEDCYVEGLNGTLVCTSNVCNCSEGTHLNSNGTACINSNAELGMFCEFDEHCTTLHSVCTNNVCTCDKTYYELKKKCYPGINTKCTLDRHCQPTFSFCSSGVCTCKEGYVNASTSTCLPKAKYGEECSYDVQCNVVTPNAICSRDSNNSSSIKSCGCGKDRYFRYSSCSIKKLLGESCTSRSECYLDFNQNRAICMNGLCTCDWQYVRVSDTLCDNDLKRRSVVIPSKRCYRNVLKVVLTDPVDQSDTPRPNSMSLIVPRGAFNYSSTKCESVLTLIDEGLTSELADRIDSHRDHLNFGQSFCFAMRLVIETKFLRDRIAGGPFEVIARKRSSNRDNNLV</sequence>
<evidence type="ECO:0000313" key="3">
    <source>
        <dbReference type="Proteomes" id="UP000617340"/>
    </source>
</evidence>
<dbReference type="PANTHER" id="PTHR39069:SF8">
    <property type="entry name" value="FI17111P1"/>
    <property type="match status" value="1"/>
</dbReference>
<dbReference type="PANTHER" id="PTHR39069">
    <property type="entry name" value="ECDYSONE-INDUCIBLE GENE E1, ISOFORM A"/>
    <property type="match status" value="1"/>
</dbReference>